<dbReference type="InterPro" id="IPR009075">
    <property type="entry name" value="AcylCo_DH/oxidase_C"/>
</dbReference>
<dbReference type="Gene3D" id="1.10.540.10">
    <property type="entry name" value="Acyl-CoA dehydrogenase/oxidase, N-terminal domain"/>
    <property type="match status" value="1"/>
</dbReference>
<evidence type="ECO:0000313" key="11">
    <source>
        <dbReference type="Proteomes" id="UP000823858"/>
    </source>
</evidence>
<evidence type="ECO:0000259" key="7">
    <source>
        <dbReference type="Pfam" id="PF00441"/>
    </source>
</evidence>
<comment type="caution">
    <text evidence="10">The sequence shown here is derived from an EMBL/GenBank/DDBJ whole genome shotgun (WGS) entry which is preliminary data.</text>
</comment>
<accession>A0A9D2QGZ5</accession>
<dbReference type="PANTHER" id="PTHR42803">
    <property type="entry name" value="ACYL-COA DEHYDROGENASE"/>
    <property type="match status" value="1"/>
</dbReference>
<evidence type="ECO:0000256" key="3">
    <source>
        <dbReference type="ARBA" id="ARBA00022630"/>
    </source>
</evidence>
<feature type="domain" description="Acyl-CoA dehydrogenase/oxidase C-terminal" evidence="7">
    <location>
        <begin position="304"/>
        <end position="468"/>
    </location>
</feature>
<sequence>MSTAEILDARDLSFLLHDWLRVEELTDHAPFTEHSRETFDAMLGASREIAVDLFRPHMRAADLDEPTFDGQRVTTHEAVRPALDAFSASGLLAATFDETYGGVNLPLTVARACFAWPQAANIATAAYPMLTMANAALLLAHGSAEHIATYVEPQLAGRFFGTMCLSEPHAGSSLSDVRTRARRQDAPSAAGASDAASGGTWRITGTKMWISGGDHEMSENIIHLVLARTGAADSGTKGLSLFIVPKVLVEGPSAGERNDVVLAGLNHKMGYRGTTNTLLNFGEGAHTPGGEAGAVGYLIGEESRGLQYMFHMMNEARIGVGTGAAALAMTGYLESLEYARSRPQGRPISAKDPSQPQVAIAEHADVRRMLLAQKAYAEGSMALCLYAANLVDKATVSTGEERARYELLLDVLTPVVKSWPSQYGPAANDLAIQVLGGAGYTRDYNVEQFYRDNRLNPIHEGTHGIQGQDLLGRKVVMQKGAGLKLLVETVRSTISRTSERFPEQAAALSGRLDRLVEVTGVLWQDGDPTSALAHATDYLEATGHIVVAWLWLDMQDAAAAGADATLAAGKAAAASYFFSRELPKVDPVLDRLGAPDALFTGLDTDVL</sequence>
<evidence type="ECO:0000256" key="6">
    <source>
        <dbReference type="SAM" id="MobiDB-lite"/>
    </source>
</evidence>
<proteinExistence type="inferred from homology"/>
<protein>
    <submittedName>
        <fullName evidence="10">Acyl-CoA dehydrogenase</fullName>
    </submittedName>
</protein>
<dbReference type="GO" id="GO:0016627">
    <property type="term" value="F:oxidoreductase activity, acting on the CH-CH group of donors"/>
    <property type="evidence" value="ECO:0007669"/>
    <property type="project" value="InterPro"/>
</dbReference>
<dbReference type="Proteomes" id="UP000823858">
    <property type="component" value="Unassembled WGS sequence"/>
</dbReference>
<organism evidence="10 11">
    <name type="scientific">Candidatus Corynebacterium faecigallinarum</name>
    <dbReference type="NCBI Taxonomy" id="2838528"/>
    <lineage>
        <taxon>Bacteria</taxon>
        <taxon>Bacillati</taxon>
        <taxon>Actinomycetota</taxon>
        <taxon>Actinomycetes</taxon>
        <taxon>Mycobacteriales</taxon>
        <taxon>Corynebacteriaceae</taxon>
        <taxon>Corynebacterium</taxon>
    </lineage>
</organism>
<dbReference type="AlphaFoldDB" id="A0A9D2QGZ5"/>
<dbReference type="EMBL" id="DWVP01000023">
    <property type="protein sequence ID" value="HJC85913.1"/>
    <property type="molecule type" value="Genomic_DNA"/>
</dbReference>
<dbReference type="InterPro" id="IPR036250">
    <property type="entry name" value="AcylCo_DH-like_C"/>
</dbReference>
<keyword evidence="5" id="KW-0560">Oxidoreductase</keyword>
<dbReference type="InterPro" id="IPR009100">
    <property type="entry name" value="AcylCoA_DH/oxidase_NM_dom_sf"/>
</dbReference>
<feature type="domain" description="Acyl-CoA oxidase/dehydrogenase middle" evidence="8">
    <location>
        <begin position="163"/>
        <end position="277"/>
    </location>
</feature>
<reference evidence="10" key="2">
    <citation type="submission" date="2021-04" db="EMBL/GenBank/DDBJ databases">
        <authorList>
            <person name="Gilroy R."/>
        </authorList>
    </citation>
    <scope>NUCLEOTIDE SEQUENCE</scope>
    <source>
        <strain evidence="10">ChiHjej13B12-4958</strain>
    </source>
</reference>
<keyword evidence="3 5" id="KW-0285">Flavoprotein</keyword>
<keyword evidence="4 5" id="KW-0274">FAD</keyword>
<dbReference type="Pfam" id="PF00441">
    <property type="entry name" value="Acyl-CoA_dh_1"/>
    <property type="match status" value="1"/>
</dbReference>
<dbReference type="InterPro" id="IPR025878">
    <property type="entry name" value="Acyl-CoA_dh-like_C_dom"/>
</dbReference>
<dbReference type="PANTHER" id="PTHR42803:SF3">
    <property type="entry name" value="ACYL-COA DEHYDROGENASE-RELATED"/>
    <property type="match status" value="1"/>
</dbReference>
<dbReference type="SUPFAM" id="SSF47203">
    <property type="entry name" value="Acyl-CoA dehydrogenase C-terminal domain-like"/>
    <property type="match status" value="1"/>
</dbReference>
<dbReference type="Gene3D" id="1.20.140.10">
    <property type="entry name" value="Butyryl-CoA Dehydrogenase, subunit A, domain 3"/>
    <property type="match status" value="1"/>
</dbReference>
<evidence type="ECO:0000259" key="9">
    <source>
        <dbReference type="Pfam" id="PF12806"/>
    </source>
</evidence>
<dbReference type="SUPFAM" id="SSF56645">
    <property type="entry name" value="Acyl-CoA dehydrogenase NM domain-like"/>
    <property type="match status" value="1"/>
</dbReference>
<dbReference type="InterPro" id="IPR046373">
    <property type="entry name" value="Acyl-CoA_Oxase/DH_mid-dom_sf"/>
</dbReference>
<evidence type="ECO:0000256" key="4">
    <source>
        <dbReference type="ARBA" id="ARBA00022827"/>
    </source>
</evidence>
<dbReference type="InterPro" id="IPR052166">
    <property type="entry name" value="Diverse_Acyl-CoA_DH"/>
</dbReference>
<reference evidence="10" key="1">
    <citation type="journal article" date="2021" name="PeerJ">
        <title>Extensive microbial diversity within the chicken gut microbiome revealed by metagenomics and culture.</title>
        <authorList>
            <person name="Gilroy R."/>
            <person name="Ravi A."/>
            <person name="Getino M."/>
            <person name="Pursley I."/>
            <person name="Horton D.L."/>
            <person name="Alikhan N.F."/>
            <person name="Baker D."/>
            <person name="Gharbi K."/>
            <person name="Hall N."/>
            <person name="Watson M."/>
            <person name="Adriaenssens E.M."/>
            <person name="Foster-Nyarko E."/>
            <person name="Jarju S."/>
            <person name="Secka A."/>
            <person name="Antonio M."/>
            <person name="Oren A."/>
            <person name="Chaudhuri R.R."/>
            <person name="La Ragione R."/>
            <person name="Hildebrand F."/>
            <person name="Pallen M.J."/>
        </authorList>
    </citation>
    <scope>NUCLEOTIDE SEQUENCE</scope>
    <source>
        <strain evidence="10">ChiHjej13B12-4958</strain>
    </source>
</reference>
<gene>
    <name evidence="10" type="ORF">H9751_10310</name>
</gene>
<evidence type="ECO:0000256" key="1">
    <source>
        <dbReference type="ARBA" id="ARBA00001974"/>
    </source>
</evidence>
<dbReference type="GO" id="GO:0050660">
    <property type="term" value="F:flavin adenine dinucleotide binding"/>
    <property type="evidence" value="ECO:0007669"/>
    <property type="project" value="InterPro"/>
</dbReference>
<dbReference type="InterPro" id="IPR037069">
    <property type="entry name" value="AcylCoA_DH/ox_N_sf"/>
</dbReference>
<dbReference type="Pfam" id="PF02770">
    <property type="entry name" value="Acyl-CoA_dh_M"/>
    <property type="match status" value="1"/>
</dbReference>
<comment type="cofactor">
    <cofactor evidence="1 5">
        <name>FAD</name>
        <dbReference type="ChEBI" id="CHEBI:57692"/>
    </cofactor>
</comment>
<feature type="domain" description="Acetyl-CoA dehydrogenase-like C-terminal" evidence="9">
    <location>
        <begin position="487"/>
        <end position="598"/>
    </location>
</feature>
<name>A0A9D2QGZ5_9CORY</name>
<dbReference type="Gene3D" id="2.40.110.10">
    <property type="entry name" value="Butyryl-CoA Dehydrogenase, subunit A, domain 2"/>
    <property type="match status" value="1"/>
</dbReference>
<evidence type="ECO:0000256" key="5">
    <source>
        <dbReference type="RuleBase" id="RU362125"/>
    </source>
</evidence>
<evidence type="ECO:0000313" key="10">
    <source>
        <dbReference type="EMBL" id="HJC85913.1"/>
    </source>
</evidence>
<dbReference type="Pfam" id="PF12806">
    <property type="entry name" value="Acyl-CoA_dh_C"/>
    <property type="match status" value="1"/>
</dbReference>
<evidence type="ECO:0000259" key="8">
    <source>
        <dbReference type="Pfam" id="PF02770"/>
    </source>
</evidence>
<comment type="similarity">
    <text evidence="2 5">Belongs to the acyl-CoA dehydrogenase family.</text>
</comment>
<dbReference type="InterPro" id="IPR006091">
    <property type="entry name" value="Acyl-CoA_Oxase/DH_mid-dom"/>
</dbReference>
<feature type="region of interest" description="Disordered" evidence="6">
    <location>
        <begin position="169"/>
        <end position="198"/>
    </location>
</feature>
<evidence type="ECO:0000256" key="2">
    <source>
        <dbReference type="ARBA" id="ARBA00009347"/>
    </source>
</evidence>
<feature type="compositionally biased region" description="Low complexity" evidence="6">
    <location>
        <begin position="186"/>
        <end position="198"/>
    </location>
</feature>